<accession>A0A0J1H0S4</accession>
<sequence>MDKLFTYLNKFAAIMAMLMFIIGGGMALFVFFFAP</sequence>
<dbReference type="EMBL" id="LDOT01000014">
    <property type="protein sequence ID" value="KLV05414.1"/>
    <property type="molecule type" value="Genomic_DNA"/>
</dbReference>
<evidence type="ECO:0000256" key="1">
    <source>
        <dbReference type="SAM" id="Phobius"/>
    </source>
</evidence>
<proteinExistence type="predicted"/>
<keyword evidence="1" id="KW-1133">Transmembrane helix</keyword>
<keyword evidence="3" id="KW-1185">Reference proteome</keyword>
<evidence type="ECO:0000313" key="3">
    <source>
        <dbReference type="Proteomes" id="UP000036097"/>
    </source>
</evidence>
<feature type="transmembrane region" description="Helical" evidence="1">
    <location>
        <begin position="12"/>
        <end position="34"/>
    </location>
</feature>
<dbReference type="RefSeq" id="WP_047879096.1">
    <property type="nucleotide sequence ID" value="NZ_LDOT01000014.1"/>
</dbReference>
<name>A0A0J1H0S4_9GAMM</name>
<dbReference type="OrthoDB" id="5823157at2"/>
<comment type="caution">
    <text evidence="2">The sequence shown here is derived from an EMBL/GenBank/DDBJ whole genome shotgun (WGS) entry which is preliminary data.</text>
</comment>
<gene>
    <name evidence="2" type="ORF">ABT56_11920</name>
</gene>
<protein>
    <submittedName>
        <fullName evidence="2">3-ketoacyl-ACP reductase</fullName>
    </submittedName>
</protein>
<dbReference type="STRING" id="1195763.ABT56_11920"/>
<keyword evidence="1" id="KW-0472">Membrane</keyword>
<organism evidence="2 3">
    <name type="scientific">Photobacterium aquae</name>
    <dbReference type="NCBI Taxonomy" id="1195763"/>
    <lineage>
        <taxon>Bacteria</taxon>
        <taxon>Pseudomonadati</taxon>
        <taxon>Pseudomonadota</taxon>
        <taxon>Gammaproteobacteria</taxon>
        <taxon>Vibrionales</taxon>
        <taxon>Vibrionaceae</taxon>
        <taxon>Photobacterium</taxon>
    </lineage>
</organism>
<keyword evidence="1" id="KW-0812">Transmembrane</keyword>
<reference evidence="2 3" key="1">
    <citation type="submission" date="2015-05" db="EMBL/GenBank/DDBJ databases">
        <title>Photobacterium galathea sp. nov.</title>
        <authorList>
            <person name="Machado H."/>
            <person name="Gram L."/>
        </authorList>
    </citation>
    <scope>NUCLEOTIDE SEQUENCE [LARGE SCALE GENOMIC DNA]</scope>
    <source>
        <strain evidence="2 3">CGMCC 1.12159</strain>
    </source>
</reference>
<evidence type="ECO:0000313" key="2">
    <source>
        <dbReference type="EMBL" id="KLV05414.1"/>
    </source>
</evidence>
<dbReference type="Proteomes" id="UP000036097">
    <property type="component" value="Unassembled WGS sequence"/>
</dbReference>
<dbReference type="AlphaFoldDB" id="A0A0J1H0S4"/>